<evidence type="ECO:0000313" key="4">
    <source>
        <dbReference type="Proteomes" id="UP001240639"/>
    </source>
</evidence>
<keyword evidence="2" id="KW-0732">Signal</keyword>
<gene>
    <name evidence="3" type="ORF">Q9K02_00670</name>
</gene>
<reference evidence="3 4" key="1">
    <citation type="submission" date="2023-08" db="EMBL/GenBank/DDBJ databases">
        <title>genomic of G39.</title>
        <authorList>
            <person name="Wang Y."/>
        </authorList>
    </citation>
    <scope>NUCLEOTIDE SEQUENCE [LARGE SCALE GENOMIC DNA]</scope>
    <source>
        <strain evidence="3 4">G39</strain>
    </source>
</reference>
<proteinExistence type="predicted"/>
<feature type="signal peptide" evidence="2">
    <location>
        <begin position="1"/>
        <end position="22"/>
    </location>
</feature>
<evidence type="ECO:0000256" key="2">
    <source>
        <dbReference type="SAM" id="SignalP"/>
    </source>
</evidence>
<comment type="caution">
    <text evidence="3">The sequence shown here is derived from an EMBL/GenBank/DDBJ whole genome shotgun (WGS) entry which is preliminary data.</text>
</comment>
<feature type="region of interest" description="Disordered" evidence="1">
    <location>
        <begin position="116"/>
        <end position="139"/>
    </location>
</feature>
<keyword evidence="4" id="KW-1185">Reference proteome</keyword>
<sequence length="139" mass="15032">MSRRLVVLTPVLVAFAPGPALAQGTQSESLSADERDCQRKQEAALISGEIVVCGDRSENDRYRLSPPGEARKRYAEETMDRGLGLAPDFKPPPCRPSLLTLCPELGTAGDRPVLVDFDSLPEAPEGSDADRIAKGELRQ</sequence>
<evidence type="ECO:0000256" key="1">
    <source>
        <dbReference type="SAM" id="MobiDB-lite"/>
    </source>
</evidence>
<accession>A0ABT9HKH7</accession>
<dbReference type="EMBL" id="JAVAIM010000001">
    <property type="protein sequence ID" value="MDP4573649.1"/>
    <property type="molecule type" value="Genomic_DNA"/>
</dbReference>
<feature type="compositionally biased region" description="Basic and acidic residues" evidence="1">
    <location>
        <begin position="128"/>
        <end position="139"/>
    </location>
</feature>
<dbReference type="Proteomes" id="UP001240639">
    <property type="component" value="Unassembled WGS sequence"/>
</dbReference>
<protein>
    <recommendedName>
        <fullName evidence="5">Secreted protein</fullName>
    </recommendedName>
</protein>
<name>A0ABT9HKH7_9SPHN</name>
<dbReference type="RefSeq" id="WP_305931142.1">
    <property type="nucleotide sequence ID" value="NZ_JAVAIM010000001.1"/>
</dbReference>
<evidence type="ECO:0008006" key="5">
    <source>
        <dbReference type="Google" id="ProtNLM"/>
    </source>
</evidence>
<evidence type="ECO:0000313" key="3">
    <source>
        <dbReference type="EMBL" id="MDP4573649.1"/>
    </source>
</evidence>
<feature type="chain" id="PRO_5046706178" description="Secreted protein" evidence="2">
    <location>
        <begin position="23"/>
        <end position="139"/>
    </location>
</feature>
<feature type="compositionally biased region" description="Basic and acidic residues" evidence="1">
    <location>
        <begin position="57"/>
        <end position="80"/>
    </location>
</feature>
<feature type="region of interest" description="Disordered" evidence="1">
    <location>
        <begin position="57"/>
        <end position="89"/>
    </location>
</feature>
<organism evidence="3 4">
    <name type="scientific">Qipengyuania profundimaris</name>
    <dbReference type="NCBI Taxonomy" id="3067652"/>
    <lineage>
        <taxon>Bacteria</taxon>
        <taxon>Pseudomonadati</taxon>
        <taxon>Pseudomonadota</taxon>
        <taxon>Alphaproteobacteria</taxon>
        <taxon>Sphingomonadales</taxon>
        <taxon>Erythrobacteraceae</taxon>
        <taxon>Qipengyuania</taxon>
    </lineage>
</organism>